<dbReference type="RefSeq" id="WP_185125544.1">
    <property type="nucleotide sequence ID" value="NZ_CAJEWD010000007.1"/>
</dbReference>
<comment type="caution">
    <text evidence="2">The sequence shown here is derived from an EMBL/GenBank/DDBJ whole genome shotgun (WGS) entry which is preliminary data.</text>
</comment>
<dbReference type="EMBL" id="CAJEWD010000007">
    <property type="protein sequence ID" value="CAD2076639.1"/>
    <property type="molecule type" value="Genomic_DNA"/>
</dbReference>
<dbReference type="AlphaFoldDB" id="A0A6V7RFJ0"/>
<keyword evidence="1" id="KW-1133">Transmembrane helix</keyword>
<evidence type="ECO:0000313" key="2">
    <source>
        <dbReference type="EMBL" id="CAD2076639.1"/>
    </source>
</evidence>
<organism evidence="2 3">
    <name type="scientific">Jeotgalicoccus meleagridis</name>
    <dbReference type="NCBI Taxonomy" id="2759181"/>
    <lineage>
        <taxon>Bacteria</taxon>
        <taxon>Bacillati</taxon>
        <taxon>Bacillota</taxon>
        <taxon>Bacilli</taxon>
        <taxon>Bacillales</taxon>
        <taxon>Staphylococcaceae</taxon>
        <taxon>Jeotgalicoccus</taxon>
    </lineage>
</organism>
<gene>
    <name evidence="2" type="ORF">JEODO184_01010</name>
</gene>
<reference evidence="2 3" key="1">
    <citation type="submission" date="2020-07" db="EMBL/GenBank/DDBJ databases">
        <authorList>
            <person name="Criscuolo A."/>
        </authorList>
    </citation>
    <scope>NUCLEOTIDE SEQUENCE [LARGE SCALE GENOMIC DNA]</scope>
    <source>
        <strain evidence="2">CIP111649</strain>
    </source>
</reference>
<keyword evidence="1" id="KW-0472">Membrane</keyword>
<accession>A0A6V7RFJ0</accession>
<keyword evidence="3" id="KW-1185">Reference proteome</keyword>
<name>A0A6V7RFJ0_9STAP</name>
<dbReference type="Proteomes" id="UP000589351">
    <property type="component" value="Unassembled WGS sequence"/>
</dbReference>
<proteinExistence type="predicted"/>
<protein>
    <submittedName>
        <fullName evidence="2">Uncharacterized protein</fullName>
    </submittedName>
</protein>
<evidence type="ECO:0000313" key="3">
    <source>
        <dbReference type="Proteomes" id="UP000589351"/>
    </source>
</evidence>
<feature type="transmembrane region" description="Helical" evidence="1">
    <location>
        <begin position="5"/>
        <end position="27"/>
    </location>
</feature>
<sequence>MLMRLVLIVILSIVSIFIINYTGYASLEYTPKNILYASIFIIVATIIYKILIRFLKLFLFVVIVVPVLFICYYYLYTYITGAPPEFMQF</sequence>
<evidence type="ECO:0000256" key="1">
    <source>
        <dbReference type="SAM" id="Phobius"/>
    </source>
</evidence>
<feature type="transmembrane region" description="Helical" evidence="1">
    <location>
        <begin position="33"/>
        <end position="51"/>
    </location>
</feature>
<keyword evidence="1" id="KW-0812">Transmembrane</keyword>
<feature type="transmembrane region" description="Helical" evidence="1">
    <location>
        <begin position="58"/>
        <end position="79"/>
    </location>
</feature>